<sequence length="102" mass="11535">METSSDSPIQRITSLRETGMRVMPSTGHYEPVSDYYLQDESQDLRGRTVTGPDGDLGTVKDMLVDPDIQKVAMIELSDGRRIPIKYVRLHGSQVRIVTENQR</sequence>
<reference evidence="2" key="1">
    <citation type="journal article" date="2014" name="Int. J. Syst. Evol. Microbiol.">
        <title>Complete genome of a new Firmicutes species belonging to the dominant human colonic microbiota ('Ruminococcus bicirculans') reveals two chromosomes and a selective capacity to utilize plant glucans.</title>
        <authorList>
            <consortium name="NISC Comparative Sequencing Program"/>
            <person name="Wegmann U."/>
            <person name="Louis P."/>
            <person name="Goesmann A."/>
            <person name="Henrissat B."/>
            <person name="Duncan S.H."/>
            <person name="Flint H.J."/>
        </authorList>
    </citation>
    <scope>NUCLEOTIDE SEQUENCE</scope>
    <source>
        <strain evidence="2">NBRC 108216</strain>
    </source>
</reference>
<dbReference type="InterPro" id="IPR011033">
    <property type="entry name" value="PRC_barrel-like_sf"/>
</dbReference>
<feature type="domain" description="PRC-barrel" evidence="1">
    <location>
        <begin position="42"/>
        <end position="88"/>
    </location>
</feature>
<dbReference type="InterPro" id="IPR014747">
    <property type="entry name" value="Bac_photo_RC_H_C"/>
</dbReference>
<name>A0ABQ5V123_9PROT</name>
<evidence type="ECO:0000313" key="3">
    <source>
        <dbReference type="Proteomes" id="UP001161390"/>
    </source>
</evidence>
<dbReference type="Proteomes" id="UP001161390">
    <property type="component" value="Unassembled WGS sequence"/>
</dbReference>
<dbReference type="Gene3D" id="3.90.50.10">
    <property type="entry name" value="Photosynthetic Reaction Center, subunit H, domain 2"/>
    <property type="match status" value="1"/>
</dbReference>
<gene>
    <name evidence="2" type="ORF">GCM10007854_21060</name>
</gene>
<protein>
    <recommendedName>
        <fullName evidence="1">PRC-barrel domain-containing protein</fullName>
    </recommendedName>
</protein>
<keyword evidence="3" id="KW-1185">Reference proteome</keyword>
<dbReference type="SUPFAM" id="SSF50346">
    <property type="entry name" value="PRC-barrel domain"/>
    <property type="match status" value="1"/>
</dbReference>
<dbReference type="InterPro" id="IPR027275">
    <property type="entry name" value="PRC-brl_dom"/>
</dbReference>
<evidence type="ECO:0000259" key="1">
    <source>
        <dbReference type="Pfam" id="PF05239"/>
    </source>
</evidence>
<reference evidence="2" key="2">
    <citation type="submission" date="2023-01" db="EMBL/GenBank/DDBJ databases">
        <title>Draft genome sequence of Algimonas porphyrae strain NBRC 108216.</title>
        <authorList>
            <person name="Sun Q."/>
            <person name="Mori K."/>
        </authorList>
    </citation>
    <scope>NUCLEOTIDE SEQUENCE</scope>
    <source>
        <strain evidence="2">NBRC 108216</strain>
    </source>
</reference>
<comment type="caution">
    <text evidence="2">The sequence shown here is derived from an EMBL/GenBank/DDBJ whole genome shotgun (WGS) entry which is preliminary data.</text>
</comment>
<dbReference type="EMBL" id="BSNJ01000004">
    <property type="protein sequence ID" value="GLQ21151.1"/>
    <property type="molecule type" value="Genomic_DNA"/>
</dbReference>
<evidence type="ECO:0000313" key="2">
    <source>
        <dbReference type="EMBL" id="GLQ21151.1"/>
    </source>
</evidence>
<dbReference type="Pfam" id="PF05239">
    <property type="entry name" value="PRC"/>
    <property type="match status" value="1"/>
</dbReference>
<organism evidence="2 3">
    <name type="scientific">Algimonas porphyrae</name>
    <dbReference type="NCBI Taxonomy" id="1128113"/>
    <lineage>
        <taxon>Bacteria</taxon>
        <taxon>Pseudomonadati</taxon>
        <taxon>Pseudomonadota</taxon>
        <taxon>Alphaproteobacteria</taxon>
        <taxon>Maricaulales</taxon>
        <taxon>Robiginitomaculaceae</taxon>
        <taxon>Algimonas</taxon>
    </lineage>
</organism>
<accession>A0ABQ5V123</accession>
<proteinExistence type="predicted"/>